<keyword evidence="5 11" id="KW-0694">RNA-binding</keyword>
<evidence type="ECO:0000256" key="4">
    <source>
        <dbReference type="ARBA" id="ARBA00022737"/>
    </source>
</evidence>
<dbReference type="InterPro" id="IPR035979">
    <property type="entry name" value="RBD_domain_sf"/>
</dbReference>
<dbReference type="PANTHER" id="PTHR48078:SF2">
    <property type="entry name" value="CATABOLIC L-SERINE_THREONINE DEHYDRATASE"/>
    <property type="match status" value="1"/>
</dbReference>
<evidence type="ECO:0000313" key="14">
    <source>
        <dbReference type="EMBL" id="PAA82197.1"/>
    </source>
</evidence>
<dbReference type="GO" id="GO:0003941">
    <property type="term" value="F:L-serine ammonia-lyase activity"/>
    <property type="evidence" value="ECO:0007669"/>
    <property type="project" value="UniProtKB-EC"/>
</dbReference>
<evidence type="ECO:0000256" key="9">
    <source>
        <dbReference type="ARBA" id="ARBA00042605"/>
    </source>
</evidence>
<evidence type="ECO:0000256" key="7">
    <source>
        <dbReference type="ARBA" id="ARBA00023239"/>
    </source>
</evidence>
<dbReference type="GO" id="GO:0003729">
    <property type="term" value="F:mRNA binding"/>
    <property type="evidence" value="ECO:0007669"/>
    <property type="project" value="UniProtKB-ARBA"/>
</dbReference>
<dbReference type="GO" id="GO:0009967">
    <property type="term" value="P:positive regulation of signal transduction"/>
    <property type="evidence" value="ECO:0007669"/>
    <property type="project" value="UniProtKB-ARBA"/>
</dbReference>
<evidence type="ECO:0000256" key="12">
    <source>
        <dbReference type="SAM" id="MobiDB-lite"/>
    </source>
</evidence>
<dbReference type="PROSITE" id="PS50102">
    <property type="entry name" value="RRM"/>
    <property type="match status" value="2"/>
</dbReference>
<dbReference type="SUPFAM" id="SSF53686">
    <property type="entry name" value="Tryptophan synthase beta subunit-like PLP-dependent enzymes"/>
    <property type="match status" value="1"/>
</dbReference>
<dbReference type="SMART" id="SM00360">
    <property type="entry name" value="RRM"/>
    <property type="match status" value="2"/>
</dbReference>
<name>A0A267G9T0_9PLAT</name>
<protein>
    <recommendedName>
        <fullName evidence="3">L-serine ammonia-lyase</fullName>
        <ecNumber evidence="3">4.3.1.17</ecNumber>
    </recommendedName>
    <alternativeName>
        <fullName evidence="8">L-serine deaminase</fullName>
    </alternativeName>
    <alternativeName>
        <fullName evidence="9">L-threonine dehydratase</fullName>
    </alternativeName>
</protein>
<dbReference type="FunFam" id="3.30.70.330:FF:000383">
    <property type="entry name" value="Sex lethal, isoform D"/>
    <property type="match status" value="1"/>
</dbReference>
<dbReference type="Pfam" id="PF00076">
    <property type="entry name" value="RRM_1"/>
    <property type="match status" value="2"/>
</dbReference>
<sequence>ESAPSGMLEAQLGRGAGQPQQEHQQQQQSHEDRSRTNLIINYLPQTFDTEDLRALFEKVGPIRTHKVVRDKQTGASLCYGFVDFLFPEHAEKAIGEFHGMRLGNKKLRVAYAATGSSSCAGFVGPDGSPLPLPQMPRAERHSGGGGGGSGGGGGGSGGGALPLRNPGNLYVSGIPRTWTEADLNALFSRFGKLVQIRVLTDPNTGLSKGVGFVTFDDKSNAERAIMNTNGLQGPEWPAPLLVKFAEDGSARARSGPRHAGLSASFNLPLDTGRQRDSAGLGAAAAGGASGCRLSASLCGPSPGLNGSSGFGSGGFGGLSRLLDSDSPTGGGGSGSFGFGGTQAGIEEMVDSLLMFNALGTQNAFRTLTSNGIGGGGGGSGGGGNGGHRLAGHKEITSDLDVSLSSNGSSLDSPPHDALTALSQLGLLCPDLATAAAASAGVPAPLPLHVRTPLIESRPLARAMGIKGCRVWLKLENCQPTGSVCLRGMAHAVRRAAERGFTHVVTSSSCAGNSGLACAYSAARLGLQCTVVLPESAASNANDAAVAQEARARIADEGAQVLLHGADWPEAHSQAELLAGQLGRSACLLHPFDSEDVWTGYSGLVDELAEALNGEQPDAIVLPVSGGGLLSGVVSGLWRYGWVTTPVIAAELRTTNGGCLDGGGGGGVGRPCQRALDAAREQPLHSVTCSQDEAARASVSFLCQHQLLTEPVCGAALAAVYGRHVGPGQLARPQSANIVLLVTGGRSVGLQQLFELAGSPLSAALPQQQQQQQQQQQEQKQE</sequence>
<reference evidence="14 15" key="1">
    <citation type="submission" date="2017-06" db="EMBL/GenBank/DDBJ databases">
        <title>A platform for efficient transgenesis in Macrostomum lignano, a flatworm model organism for stem cell research.</title>
        <authorList>
            <person name="Berezikov E."/>
        </authorList>
    </citation>
    <scope>NUCLEOTIDE SEQUENCE [LARGE SCALE GENOMIC DNA]</scope>
    <source>
        <strain evidence="14">DV1</strain>
        <tissue evidence="14">Whole organism</tissue>
    </source>
</reference>
<keyword evidence="7" id="KW-0456">Lyase</keyword>
<gene>
    <name evidence="14" type="ORF">BOX15_Mlig003997g4</name>
</gene>
<keyword evidence="4" id="KW-0677">Repeat</keyword>
<dbReference type="InterPro" id="IPR036052">
    <property type="entry name" value="TrpB-like_PALP_sf"/>
</dbReference>
<comment type="cofactor">
    <cofactor evidence="1">
        <name>pyridoxal 5'-phosphate</name>
        <dbReference type="ChEBI" id="CHEBI:597326"/>
    </cofactor>
</comment>
<feature type="region of interest" description="Disordered" evidence="12">
    <location>
        <begin position="1"/>
        <end position="35"/>
    </location>
</feature>
<feature type="non-terminal residue" evidence="14">
    <location>
        <position position="1"/>
    </location>
</feature>
<dbReference type="Gene3D" id="3.40.50.1100">
    <property type="match status" value="3"/>
</dbReference>
<dbReference type="GO" id="GO:0006567">
    <property type="term" value="P:L-threonine catabolic process"/>
    <property type="evidence" value="ECO:0007669"/>
    <property type="project" value="TreeGrafter"/>
</dbReference>
<dbReference type="GO" id="GO:0010629">
    <property type="term" value="P:negative regulation of gene expression"/>
    <property type="evidence" value="ECO:0007669"/>
    <property type="project" value="UniProtKB-ARBA"/>
</dbReference>
<proteinExistence type="inferred from homology"/>
<comment type="similarity">
    <text evidence="2">Belongs to the serine/threonine dehydratase family.</text>
</comment>
<evidence type="ECO:0000259" key="13">
    <source>
        <dbReference type="PROSITE" id="PS50102"/>
    </source>
</evidence>
<organism evidence="14 15">
    <name type="scientific">Macrostomum lignano</name>
    <dbReference type="NCBI Taxonomy" id="282301"/>
    <lineage>
        <taxon>Eukaryota</taxon>
        <taxon>Metazoa</taxon>
        <taxon>Spiralia</taxon>
        <taxon>Lophotrochozoa</taxon>
        <taxon>Platyhelminthes</taxon>
        <taxon>Rhabditophora</taxon>
        <taxon>Macrostomorpha</taxon>
        <taxon>Macrostomida</taxon>
        <taxon>Macrostomidae</taxon>
        <taxon>Macrostomum</taxon>
    </lineage>
</organism>
<dbReference type="InterPro" id="IPR001926">
    <property type="entry name" value="TrpB-like_PALP"/>
</dbReference>
<evidence type="ECO:0000256" key="11">
    <source>
        <dbReference type="PROSITE-ProRule" id="PRU00176"/>
    </source>
</evidence>
<accession>A0A267G9T0</accession>
<keyword evidence="15" id="KW-1185">Reference proteome</keyword>
<dbReference type="OrthoDB" id="7773036at2759"/>
<keyword evidence="6" id="KW-0663">Pyridoxal phosphate</keyword>
<dbReference type="EMBL" id="NIVC01000487">
    <property type="protein sequence ID" value="PAA82197.1"/>
    <property type="molecule type" value="Genomic_DNA"/>
</dbReference>
<dbReference type="GO" id="GO:0009097">
    <property type="term" value="P:isoleucine biosynthetic process"/>
    <property type="evidence" value="ECO:0007669"/>
    <property type="project" value="TreeGrafter"/>
</dbReference>
<comment type="caution">
    <text evidence="14">The sequence shown here is derived from an EMBL/GenBank/DDBJ whole genome shotgun (WGS) entry which is preliminary data.</text>
</comment>
<evidence type="ECO:0000256" key="3">
    <source>
        <dbReference type="ARBA" id="ARBA00012093"/>
    </source>
</evidence>
<feature type="compositionally biased region" description="Low complexity" evidence="12">
    <location>
        <begin position="18"/>
        <end position="28"/>
    </location>
</feature>
<feature type="domain" description="RRM" evidence="13">
    <location>
        <begin position="167"/>
        <end position="247"/>
    </location>
</feature>
<dbReference type="STRING" id="282301.A0A267G9T0"/>
<dbReference type="GO" id="GO:0005737">
    <property type="term" value="C:cytoplasm"/>
    <property type="evidence" value="ECO:0007669"/>
    <property type="project" value="UniProtKB-ARBA"/>
</dbReference>
<dbReference type="InterPro" id="IPR012677">
    <property type="entry name" value="Nucleotide-bd_a/b_plait_sf"/>
</dbReference>
<evidence type="ECO:0000256" key="2">
    <source>
        <dbReference type="ARBA" id="ARBA00010869"/>
    </source>
</evidence>
<feature type="domain" description="RRM" evidence="13">
    <location>
        <begin position="36"/>
        <end position="114"/>
    </location>
</feature>
<dbReference type="Proteomes" id="UP000215902">
    <property type="component" value="Unassembled WGS sequence"/>
</dbReference>
<comment type="catalytic activity">
    <reaction evidence="10">
        <text>L-serine = pyruvate + NH4(+)</text>
        <dbReference type="Rhea" id="RHEA:19169"/>
        <dbReference type="ChEBI" id="CHEBI:15361"/>
        <dbReference type="ChEBI" id="CHEBI:28938"/>
        <dbReference type="ChEBI" id="CHEBI:33384"/>
        <dbReference type="EC" id="4.3.1.17"/>
    </reaction>
</comment>
<dbReference type="SUPFAM" id="SSF54928">
    <property type="entry name" value="RNA-binding domain, RBD"/>
    <property type="match status" value="2"/>
</dbReference>
<feature type="compositionally biased region" description="Gly residues" evidence="12">
    <location>
        <begin position="143"/>
        <end position="160"/>
    </location>
</feature>
<feature type="region of interest" description="Disordered" evidence="12">
    <location>
        <begin position="123"/>
        <end position="161"/>
    </location>
</feature>
<evidence type="ECO:0000256" key="8">
    <source>
        <dbReference type="ARBA" id="ARBA00041766"/>
    </source>
</evidence>
<dbReference type="AlphaFoldDB" id="A0A267G9T0"/>
<evidence type="ECO:0000256" key="5">
    <source>
        <dbReference type="ARBA" id="ARBA00022884"/>
    </source>
</evidence>
<evidence type="ECO:0000256" key="1">
    <source>
        <dbReference type="ARBA" id="ARBA00001933"/>
    </source>
</evidence>
<evidence type="ECO:0000256" key="6">
    <source>
        <dbReference type="ARBA" id="ARBA00022898"/>
    </source>
</evidence>
<evidence type="ECO:0000256" key="10">
    <source>
        <dbReference type="ARBA" id="ARBA00049406"/>
    </source>
</evidence>
<dbReference type="PANTHER" id="PTHR48078">
    <property type="entry name" value="THREONINE DEHYDRATASE, MITOCHONDRIAL-RELATED"/>
    <property type="match status" value="1"/>
</dbReference>
<dbReference type="Gene3D" id="3.30.70.330">
    <property type="match status" value="2"/>
</dbReference>
<evidence type="ECO:0000313" key="15">
    <source>
        <dbReference type="Proteomes" id="UP000215902"/>
    </source>
</evidence>
<dbReference type="GO" id="GO:0004794">
    <property type="term" value="F:threonine deaminase activity"/>
    <property type="evidence" value="ECO:0007669"/>
    <property type="project" value="TreeGrafter"/>
</dbReference>
<dbReference type="InterPro" id="IPR000504">
    <property type="entry name" value="RRM_dom"/>
</dbReference>
<dbReference type="InterPro" id="IPR050147">
    <property type="entry name" value="Ser/Thr_Dehydratase"/>
</dbReference>
<dbReference type="EC" id="4.3.1.17" evidence="3"/>
<dbReference type="GO" id="GO:0006565">
    <property type="term" value="P:L-serine catabolic process"/>
    <property type="evidence" value="ECO:0007669"/>
    <property type="project" value="TreeGrafter"/>
</dbReference>
<dbReference type="Pfam" id="PF00291">
    <property type="entry name" value="PALP"/>
    <property type="match status" value="1"/>
</dbReference>